<dbReference type="AlphaFoldDB" id="A0A5E8CM77"/>
<accession>A0A5E8CM77</accession>
<proteinExistence type="predicted"/>
<reference evidence="1" key="1">
    <citation type="submission" date="2019-09" db="EMBL/GenBank/DDBJ databases">
        <authorList>
            <person name="Needham M D."/>
        </authorList>
    </citation>
    <scope>NUCLEOTIDE SEQUENCE</scope>
</reference>
<sequence>MCLDCHMNLSNEYINKSLSDSGSEYFHKYNSTNICHLLFSASGFNNLINRSLALLILENYLFWLSKNKNINFQQDFNISKLSNLIKTIKVSQPILENDTNALILFIKNLQIIN</sequence>
<name>A0A5E8CM77_9ZZZZ</name>
<organism evidence="1">
    <name type="scientific">seawater metagenome</name>
    <dbReference type="NCBI Taxonomy" id="1561972"/>
    <lineage>
        <taxon>unclassified sequences</taxon>
        <taxon>metagenomes</taxon>
        <taxon>ecological metagenomes</taxon>
    </lineage>
</organism>
<gene>
    <name evidence="1" type="ORF">CPAV1605_1233</name>
</gene>
<evidence type="ECO:0000313" key="1">
    <source>
        <dbReference type="EMBL" id="VVU95482.1"/>
    </source>
</evidence>
<dbReference type="EMBL" id="CABVLZ010000004">
    <property type="protein sequence ID" value="VVU95482.1"/>
    <property type="molecule type" value="Genomic_DNA"/>
</dbReference>
<protein>
    <submittedName>
        <fullName evidence="1">Uncharacterized protein</fullName>
    </submittedName>
</protein>